<proteinExistence type="predicted"/>
<organism evidence="2 3">
    <name type="scientific">candidate division LCP-89 bacterium B3_LCP</name>
    <dbReference type="NCBI Taxonomy" id="2012998"/>
    <lineage>
        <taxon>Bacteria</taxon>
        <taxon>Pseudomonadati</taxon>
        <taxon>Bacteria division LCP-89</taxon>
    </lineage>
</organism>
<sequence length="178" mass="21450">MPPKHYNHHPHIHYLTFSCYKHLHLFKDDYLYYLIIKYLDHARHRGLYKLFGFVVMPNHVHLLIQPNINISISAILRAIKQPFSHHALNHIRDLWPDLHYDLFVKKGSRTIRVFWQAGGGYDRNIFEKETFDHTLEYIHLNPVREHLVTSSLDWKWSSANYYTTGETGLIEMDKINWW</sequence>
<dbReference type="PANTHER" id="PTHR36966">
    <property type="entry name" value="REP-ASSOCIATED TYROSINE TRANSPOSASE"/>
    <property type="match status" value="1"/>
</dbReference>
<dbReference type="InterPro" id="IPR002686">
    <property type="entry name" value="Transposase_17"/>
</dbReference>
<evidence type="ECO:0000259" key="1">
    <source>
        <dbReference type="SMART" id="SM01321"/>
    </source>
</evidence>
<evidence type="ECO:0000313" key="3">
    <source>
        <dbReference type="Proteomes" id="UP000319619"/>
    </source>
</evidence>
<dbReference type="GO" id="GO:0043565">
    <property type="term" value="F:sequence-specific DNA binding"/>
    <property type="evidence" value="ECO:0007669"/>
    <property type="project" value="TreeGrafter"/>
</dbReference>
<dbReference type="Gene3D" id="3.30.70.1290">
    <property type="entry name" value="Transposase IS200-like"/>
    <property type="match status" value="1"/>
</dbReference>
<dbReference type="SUPFAM" id="SSF143422">
    <property type="entry name" value="Transposase IS200-like"/>
    <property type="match status" value="1"/>
</dbReference>
<dbReference type="PROSITE" id="PS51257">
    <property type="entry name" value="PROKAR_LIPOPROTEIN"/>
    <property type="match status" value="1"/>
</dbReference>
<accession>A0A532UU93</accession>
<dbReference type="SMART" id="SM01321">
    <property type="entry name" value="Y1_Tnp"/>
    <property type="match status" value="1"/>
</dbReference>
<dbReference type="GO" id="GO:0006313">
    <property type="term" value="P:DNA transposition"/>
    <property type="evidence" value="ECO:0007669"/>
    <property type="project" value="InterPro"/>
</dbReference>
<dbReference type="InterPro" id="IPR036515">
    <property type="entry name" value="Transposase_17_sf"/>
</dbReference>
<dbReference type="Proteomes" id="UP000319619">
    <property type="component" value="Unassembled WGS sequence"/>
</dbReference>
<gene>
    <name evidence="2" type="ORF">CEE37_13015</name>
</gene>
<name>A0A532UU93_UNCL8</name>
<dbReference type="InterPro" id="IPR052715">
    <property type="entry name" value="RAYT_transposase"/>
</dbReference>
<dbReference type="GO" id="GO:0004803">
    <property type="term" value="F:transposase activity"/>
    <property type="evidence" value="ECO:0007669"/>
    <property type="project" value="InterPro"/>
</dbReference>
<evidence type="ECO:0000313" key="2">
    <source>
        <dbReference type="EMBL" id="TKJ38432.1"/>
    </source>
</evidence>
<protein>
    <recommendedName>
        <fullName evidence="1">Transposase IS200-like domain-containing protein</fullName>
    </recommendedName>
</protein>
<dbReference type="PANTHER" id="PTHR36966:SF1">
    <property type="entry name" value="REP-ASSOCIATED TYROSINE TRANSPOSASE"/>
    <property type="match status" value="1"/>
</dbReference>
<reference evidence="2 3" key="1">
    <citation type="submission" date="2017-06" db="EMBL/GenBank/DDBJ databases">
        <title>Novel microbial phyla capable of carbon fixation and sulfur reduction in deep-sea sediments.</title>
        <authorList>
            <person name="Huang J."/>
            <person name="Baker B."/>
            <person name="Wang Y."/>
        </authorList>
    </citation>
    <scope>NUCLEOTIDE SEQUENCE [LARGE SCALE GENOMIC DNA]</scope>
    <source>
        <strain evidence="2">B3_LCP</strain>
    </source>
</reference>
<dbReference type="EMBL" id="NJBN01000010">
    <property type="protein sequence ID" value="TKJ38432.1"/>
    <property type="molecule type" value="Genomic_DNA"/>
</dbReference>
<dbReference type="NCBIfam" id="NF047646">
    <property type="entry name" value="REP_Tyr_transpos"/>
    <property type="match status" value="1"/>
</dbReference>
<comment type="caution">
    <text evidence="2">The sequence shown here is derived from an EMBL/GenBank/DDBJ whole genome shotgun (WGS) entry which is preliminary data.</text>
</comment>
<dbReference type="AlphaFoldDB" id="A0A532UU93"/>
<dbReference type="Pfam" id="PF01797">
    <property type="entry name" value="Y1_Tnp"/>
    <property type="match status" value="1"/>
</dbReference>
<feature type="domain" description="Transposase IS200-like" evidence="1">
    <location>
        <begin position="8"/>
        <end position="141"/>
    </location>
</feature>